<reference evidence="12 13" key="1">
    <citation type="submission" date="2016-09" db="EMBL/GenBank/DDBJ databases">
        <title>Extensive genetic diversity and differential bi-allelic expression allows diatom success in the polar Southern Ocean.</title>
        <authorList>
            <consortium name="DOE Joint Genome Institute"/>
            <person name="Mock T."/>
            <person name="Otillar R.P."/>
            <person name="Strauss J."/>
            <person name="Dupont C."/>
            <person name="Frickenhaus S."/>
            <person name="Maumus F."/>
            <person name="Mcmullan M."/>
            <person name="Sanges R."/>
            <person name="Schmutz J."/>
            <person name="Toseland A."/>
            <person name="Valas R."/>
            <person name="Veluchamy A."/>
            <person name="Ward B.J."/>
            <person name="Allen A."/>
            <person name="Barry K."/>
            <person name="Falciatore A."/>
            <person name="Ferrante M."/>
            <person name="Fortunato A.E."/>
            <person name="Gloeckner G."/>
            <person name="Gruber A."/>
            <person name="Hipkin R."/>
            <person name="Janech M."/>
            <person name="Kroth P."/>
            <person name="Leese F."/>
            <person name="Lindquist E."/>
            <person name="Lyon B.R."/>
            <person name="Martin J."/>
            <person name="Mayer C."/>
            <person name="Parker M."/>
            <person name="Quesneville H."/>
            <person name="Raymond J."/>
            <person name="Uhlig C."/>
            <person name="Valentin K.U."/>
            <person name="Worden A.Z."/>
            <person name="Armbrust E.V."/>
            <person name="Bowler C."/>
            <person name="Green B."/>
            <person name="Moulton V."/>
            <person name="Van Oosterhout C."/>
            <person name="Grigoriev I."/>
        </authorList>
    </citation>
    <scope>NUCLEOTIDE SEQUENCE [LARGE SCALE GENOMIC DNA]</scope>
    <source>
        <strain evidence="12 13">CCMP1102</strain>
    </source>
</reference>
<dbReference type="EC" id="2.5.1.15" evidence="5"/>
<keyword evidence="6" id="KW-0808">Transferase</keyword>
<dbReference type="OrthoDB" id="615426at2759"/>
<dbReference type="PROSITE" id="PS00792">
    <property type="entry name" value="DHPS_1"/>
    <property type="match status" value="1"/>
</dbReference>
<dbReference type="GO" id="GO:0046872">
    <property type="term" value="F:metal ion binding"/>
    <property type="evidence" value="ECO:0007669"/>
    <property type="project" value="UniProtKB-KW"/>
</dbReference>
<dbReference type="InterPro" id="IPR000489">
    <property type="entry name" value="Pterin-binding_dom"/>
</dbReference>
<dbReference type="PROSITE" id="PS50972">
    <property type="entry name" value="PTERIN_BINDING"/>
    <property type="match status" value="1"/>
</dbReference>
<dbReference type="GO" id="GO:0003848">
    <property type="term" value="F:2-amino-4-hydroxy-6-hydroxymethyldihydropteridine diphosphokinase activity"/>
    <property type="evidence" value="ECO:0007669"/>
    <property type="project" value="UniProtKB-EC"/>
</dbReference>
<dbReference type="GO" id="GO:0046654">
    <property type="term" value="P:tetrahydrofolate biosynthetic process"/>
    <property type="evidence" value="ECO:0007669"/>
    <property type="project" value="TreeGrafter"/>
</dbReference>
<dbReference type="Pfam" id="PF00809">
    <property type="entry name" value="Pterin_bind"/>
    <property type="match status" value="1"/>
</dbReference>
<evidence type="ECO:0000256" key="4">
    <source>
        <dbReference type="ARBA" id="ARBA00004763"/>
    </source>
</evidence>
<dbReference type="PROSITE" id="PS00793">
    <property type="entry name" value="DHPS_2"/>
    <property type="match status" value="1"/>
</dbReference>
<sequence>MKEKKNHDVDNNNNKTPSATRLIPLPRKRFLLFDQTVIMGILNVTPDSFSDGGKWTSSIDRAVSRAIEMVDEGATIIDIGGESTRPGAAEIVVEEQIRRTVPVIKAIRKKSADVILSIDTRHAAVARAAIEAGADIVNDVSAGTHDPDMFATVAEMEVPIILMHMRGTPESMQDLTNYDDEGSVLDGVVRALLERSRLAEEAGISKWMQILDPGIGFAKDMEGNLSLLKHYSDLRTKLDNFPLLLGTSRKGFI</sequence>
<feature type="non-terminal residue" evidence="12">
    <location>
        <position position="253"/>
    </location>
</feature>
<comment type="pathway">
    <text evidence="4">Cofactor biosynthesis; tetrahydrofolate biosynthesis; 7,8-dihydrofolate from 2-amino-4-hydroxy-6-hydroxymethyl-7,8-dihydropteridine diphosphate and 4-aminobenzoate: step 1/2.</text>
</comment>
<feature type="domain" description="Pterin-binding" evidence="11">
    <location>
        <begin position="36"/>
        <end position="253"/>
    </location>
</feature>
<keyword evidence="8" id="KW-0460">Magnesium</keyword>
<name>A0A1E7F5Y5_9STRA</name>
<dbReference type="PANTHER" id="PTHR20941:SF1">
    <property type="entry name" value="FOLIC ACID SYNTHESIS PROTEIN FOL1"/>
    <property type="match status" value="1"/>
</dbReference>
<proteinExistence type="predicted"/>
<evidence type="ECO:0000313" key="12">
    <source>
        <dbReference type="EMBL" id="OEU13566.1"/>
    </source>
</evidence>
<evidence type="ECO:0000256" key="3">
    <source>
        <dbReference type="ARBA" id="ARBA00001946"/>
    </source>
</evidence>
<dbReference type="CDD" id="cd00739">
    <property type="entry name" value="DHPS"/>
    <property type="match status" value="1"/>
</dbReference>
<dbReference type="EMBL" id="KV784361">
    <property type="protein sequence ID" value="OEU13566.1"/>
    <property type="molecule type" value="Genomic_DNA"/>
</dbReference>
<dbReference type="InterPro" id="IPR011005">
    <property type="entry name" value="Dihydropteroate_synth-like_sf"/>
</dbReference>
<dbReference type="NCBIfam" id="TIGR01496">
    <property type="entry name" value="DHPS"/>
    <property type="match status" value="1"/>
</dbReference>
<dbReference type="SUPFAM" id="SSF51717">
    <property type="entry name" value="Dihydropteroate synthetase-like"/>
    <property type="match status" value="1"/>
</dbReference>
<evidence type="ECO:0000313" key="13">
    <source>
        <dbReference type="Proteomes" id="UP000095751"/>
    </source>
</evidence>
<evidence type="ECO:0000256" key="7">
    <source>
        <dbReference type="ARBA" id="ARBA00022723"/>
    </source>
</evidence>
<dbReference type="GO" id="GO:0004156">
    <property type="term" value="F:dihydropteroate synthase activity"/>
    <property type="evidence" value="ECO:0007669"/>
    <property type="project" value="UniProtKB-EC"/>
</dbReference>
<dbReference type="InParanoid" id="A0A1E7F5Y5"/>
<dbReference type="Gene3D" id="3.20.20.20">
    <property type="entry name" value="Dihydropteroate synthase-like"/>
    <property type="match status" value="1"/>
</dbReference>
<organism evidence="12 13">
    <name type="scientific">Fragilariopsis cylindrus CCMP1102</name>
    <dbReference type="NCBI Taxonomy" id="635003"/>
    <lineage>
        <taxon>Eukaryota</taxon>
        <taxon>Sar</taxon>
        <taxon>Stramenopiles</taxon>
        <taxon>Ochrophyta</taxon>
        <taxon>Bacillariophyta</taxon>
        <taxon>Bacillariophyceae</taxon>
        <taxon>Bacillariophycidae</taxon>
        <taxon>Bacillariales</taxon>
        <taxon>Bacillariaceae</taxon>
        <taxon>Fragilariopsis</taxon>
    </lineage>
</organism>
<comment type="catalytic activity">
    <reaction evidence="1">
        <text>(7,8-dihydropterin-6-yl)methyl diphosphate + 4-aminobenzoate = 7,8-dihydropteroate + diphosphate</text>
        <dbReference type="Rhea" id="RHEA:19949"/>
        <dbReference type="ChEBI" id="CHEBI:17836"/>
        <dbReference type="ChEBI" id="CHEBI:17839"/>
        <dbReference type="ChEBI" id="CHEBI:33019"/>
        <dbReference type="ChEBI" id="CHEBI:72950"/>
        <dbReference type="EC" id="2.5.1.15"/>
    </reaction>
</comment>
<comment type="catalytic activity">
    <reaction evidence="2">
        <text>6-hydroxymethyl-7,8-dihydropterin + ATP = (7,8-dihydropterin-6-yl)methyl diphosphate + AMP + H(+)</text>
        <dbReference type="Rhea" id="RHEA:11412"/>
        <dbReference type="ChEBI" id="CHEBI:15378"/>
        <dbReference type="ChEBI" id="CHEBI:30616"/>
        <dbReference type="ChEBI" id="CHEBI:44841"/>
        <dbReference type="ChEBI" id="CHEBI:72950"/>
        <dbReference type="ChEBI" id="CHEBI:456215"/>
        <dbReference type="EC" id="2.7.6.3"/>
    </reaction>
</comment>
<feature type="compositionally biased region" description="Basic and acidic residues" evidence="10">
    <location>
        <begin position="1"/>
        <end position="10"/>
    </location>
</feature>
<comment type="cofactor">
    <cofactor evidence="3">
        <name>Mg(2+)</name>
        <dbReference type="ChEBI" id="CHEBI:18420"/>
    </cofactor>
</comment>
<dbReference type="InterPro" id="IPR045031">
    <property type="entry name" value="DHP_synth-like"/>
</dbReference>
<evidence type="ECO:0000256" key="2">
    <source>
        <dbReference type="ARBA" id="ARBA00000198"/>
    </source>
</evidence>
<accession>A0A1E7F5Y5</accession>
<dbReference type="KEGG" id="fcy:FRACYDRAFT_269865"/>
<evidence type="ECO:0000256" key="10">
    <source>
        <dbReference type="SAM" id="MobiDB-lite"/>
    </source>
</evidence>
<feature type="region of interest" description="Disordered" evidence="10">
    <location>
        <begin position="1"/>
        <end position="20"/>
    </location>
</feature>
<dbReference type="GO" id="GO:0005740">
    <property type="term" value="C:mitochondrial envelope"/>
    <property type="evidence" value="ECO:0007669"/>
    <property type="project" value="TreeGrafter"/>
</dbReference>
<protein>
    <recommendedName>
        <fullName evidence="5">dihydropteroate synthase</fullName>
        <ecNumber evidence="5">2.5.1.15</ecNumber>
    </recommendedName>
</protein>
<evidence type="ECO:0000259" key="11">
    <source>
        <dbReference type="PROSITE" id="PS50972"/>
    </source>
</evidence>
<dbReference type="AlphaFoldDB" id="A0A1E7F5Y5"/>
<evidence type="ECO:0000256" key="9">
    <source>
        <dbReference type="ARBA" id="ARBA00022909"/>
    </source>
</evidence>
<evidence type="ECO:0000256" key="6">
    <source>
        <dbReference type="ARBA" id="ARBA00022679"/>
    </source>
</evidence>
<evidence type="ECO:0000256" key="8">
    <source>
        <dbReference type="ARBA" id="ARBA00022842"/>
    </source>
</evidence>
<evidence type="ECO:0000256" key="5">
    <source>
        <dbReference type="ARBA" id="ARBA00012458"/>
    </source>
</evidence>
<dbReference type="InterPro" id="IPR006390">
    <property type="entry name" value="DHP_synth_dom"/>
</dbReference>
<dbReference type="PANTHER" id="PTHR20941">
    <property type="entry name" value="FOLATE SYNTHESIS PROTEINS"/>
    <property type="match status" value="1"/>
</dbReference>
<dbReference type="GO" id="GO:0046656">
    <property type="term" value="P:folic acid biosynthetic process"/>
    <property type="evidence" value="ECO:0007669"/>
    <property type="project" value="UniProtKB-KW"/>
</dbReference>
<keyword evidence="9" id="KW-0289">Folate biosynthesis</keyword>
<dbReference type="Proteomes" id="UP000095751">
    <property type="component" value="Unassembled WGS sequence"/>
</dbReference>
<gene>
    <name evidence="12" type="ORF">FRACYDRAFT_269865</name>
</gene>
<keyword evidence="13" id="KW-1185">Reference proteome</keyword>
<evidence type="ECO:0000256" key="1">
    <source>
        <dbReference type="ARBA" id="ARBA00000012"/>
    </source>
</evidence>
<keyword evidence="7" id="KW-0479">Metal-binding</keyword>